<dbReference type="Proteomes" id="UP000177506">
    <property type="component" value="Unassembled WGS sequence"/>
</dbReference>
<comment type="caution">
    <text evidence="1">The sequence shown here is derived from an EMBL/GenBank/DDBJ whole genome shotgun (WGS) entry which is preliminary data.</text>
</comment>
<dbReference type="AlphaFoldDB" id="A0A1G1STD4"/>
<organism evidence="1 2">
    <name type="scientific">Hymenobacter coccineus</name>
    <dbReference type="NCBI Taxonomy" id="1908235"/>
    <lineage>
        <taxon>Bacteria</taxon>
        <taxon>Pseudomonadati</taxon>
        <taxon>Bacteroidota</taxon>
        <taxon>Cytophagia</taxon>
        <taxon>Cytophagales</taxon>
        <taxon>Hymenobacteraceae</taxon>
        <taxon>Hymenobacter</taxon>
    </lineage>
</organism>
<accession>A0A1G1STD4</accession>
<evidence type="ECO:0000313" key="2">
    <source>
        <dbReference type="Proteomes" id="UP000177506"/>
    </source>
</evidence>
<proteinExistence type="predicted"/>
<evidence type="ECO:0000313" key="1">
    <source>
        <dbReference type="EMBL" id="OGX81890.1"/>
    </source>
</evidence>
<reference evidence="1 2" key="1">
    <citation type="submission" date="2016-08" db="EMBL/GenBank/DDBJ databases">
        <title>Hymenobacter coccineus sp. nov., Hymenobacter lapidarius sp. nov. and Hymenobacter glacialis sp. nov., isolated from Antarctic soil.</title>
        <authorList>
            <person name="Sedlacek I."/>
            <person name="Kralova S."/>
            <person name="Kyrova K."/>
            <person name="Maslanova I."/>
            <person name="Stankova E."/>
            <person name="Vrbovska V."/>
            <person name="Nemec M."/>
            <person name="Bartak M."/>
            <person name="Svec P."/>
            <person name="Busse H.-J."/>
            <person name="Pantucek R."/>
        </authorList>
    </citation>
    <scope>NUCLEOTIDE SEQUENCE [LARGE SCALE GENOMIC DNA]</scope>
    <source>
        <strain evidence="1 2">CCM 8649</strain>
    </source>
</reference>
<name>A0A1G1STD4_9BACT</name>
<gene>
    <name evidence="1" type="ORF">BEN49_14845</name>
</gene>
<dbReference type="EMBL" id="MDZA01000440">
    <property type="protein sequence ID" value="OGX81890.1"/>
    <property type="molecule type" value="Genomic_DNA"/>
</dbReference>
<evidence type="ECO:0008006" key="3">
    <source>
        <dbReference type="Google" id="ProtNLM"/>
    </source>
</evidence>
<keyword evidence="2" id="KW-1185">Reference proteome</keyword>
<sequence length="149" mass="16865">MLGYDSNGNTLYETFDYRALLATARFGIRFLPPLPHDQQLVIGLGFEYNRVLSLRLPSNTSSYYYSANQPADASDAYATPGLLPNLTLGWRRQRLTLLLDGQFYRTRSGSSFSDLFFASNGAVRLGLNYRLGRNPDGPTRPWRPPVRPR</sequence>
<protein>
    <recommendedName>
        <fullName evidence="3">Outer membrane protein beta-barrel domain-containing protein</fullName>
    </recommendedName>
</protein>